<organism evidence="12 13">
    <name type="scientific">Adlercreutzia shanghongiae</name>
    <dbReference type="NCBI Taxonomy" id="3111773"/>
    <lineage>
        <taxon>Bacteria</taxon>
        <taxon>Bacillati</taxon>
        <taxon>Actinomycetota</taxon>
        <taxon>Coriobacteriia</taxon>
        <taxon>Eggerthellales</taxon>
        <taxon>Eggerthellaceae</taxon>
        <taxon>Adlercreutzia</taxon>
    </lineage>
</organism>
<keyword evidence="5" id="KW-0479">Metal-binding</keyword>
<evidence type="ECO:0000256" key="2">
    <source>
        <dbReference type="ARBA" id="ARBA00009288"/>
    </source>
</evidence>
<dbReference type="PANTHER" id="PTHR30633:SF0">
    <property type="entry name" value="CYTOCHROME C-552"/>
    <property type="match status" value="1"/>
</dbReference>
<dbReference type="Gene3D" id="1.20.140.10">
    <property type="entry name" value="Butyryl-CoA Dehydrogenase, subunit A, domain 3"/>
    <property type="match status" value="1"/>
</dbReference>
<evidence type="ECO:0000313" key="13">
    <source>
        <dbReference type="Proteomes" id="UP001343724"/>
    </source>
</evidence>
<dbReference type="SUPFAM" id="SSF48695">
    <property type="entry name" value="Multiheme cytochromes"/>
    <property type="match status" value="1"/>
</dbReference>
<dbReference type="Pfam" id="PF02335">
    <property type="entry name" value="Cytochrom_C552"/>
    <property type="match status" value="1"/>
</dbReference>
<protein>
    <recommendedName>
        <fullName evidence="3">nitrite reductase (cytochrome; ammonia-forming)</fullName>
        <ecNumber evidence="3">1.7.2.2</ecNumber>
    </recommendedName>
</protein>
<keyword evidence="13" id="KW-1185">Reference proteome</keyword>
<keyword evidence="9" id="KW-0408">Iron</keyword>
<proteinExistence type="inferred from homology"/>
<comment type="catalytic activity">
    <reaction evidence="10">
        <text>6 Fe(III)-[cytochrome c] + NH4(+) + 2 H2O = 6 Fe(II)-[cytochrome c] + nitrite + 8 H(+)</text>
        <dbReference type="Rhea" id="RHEA:13089"/>
        <dbReference type="Rhea" id="RHEA-COMP:10350"/>
        <dbReference type="Rhea" id="RHEA-COMP:14399"/>
        <dbReference type="ChEBI" id="CHEBI:15377"/>
        <dbReference type="ChEBI" id="CHEBI:15378"/>
        <dbReference type="ChEBI" id="CHEBI:16301"/>
        <dbReference type="ChEBI" id="CHEBI:28938"/>
        <dbReference type="ChEBI" id="CHEBI:29033"/>
        <dbReference type="ChEBI" id="CHEBI:29034"/>
        <dbReference type="EC" id="1.7.2.2"/>
    </reaction>
</comment>
<dbReference type="CDD" id="cd00548">
    <property type="entry name" value="NrfA-like"/>
    <property type="match status" value="1"/>
</dbReference>
<keyword evidence="6 11" id="KW-0732">Signal</keyword>
<sequence length="424" mass="46033">MKRSTYKAAAVAATTVALVAALAACAPAGNEPAAAPSGGGADAPAAAAPAETPEADSFGVVVADSWKDIYPNQYQTYKANEANSPQGKQNYLTEYPELVTMYAGYGFAKGYDEAASHAYTLQSVSETPRVNENTLANCLTCKTPQYTAMVNSEGDAAYQKPFAEVLMEMTEPISCYNCHENDPSKVVVTQRHFADALGADADAVSVNAETCGQCHNEYYFYPETKATTNPYVGLEAMTAEAMLDYYDAMDFKDWEHTETGAPMLKAQHPEFETIYGGAQSSMAKQGYSCADCHMAPAVAEDGTEYSSHNLVNPTEDPAIMEKCEGCHADLSSQIVAWQKETTDREHELAAKLEAYIKELAAQRESLDADTLAEAQQVHRHAQFYWDFVMVENSEGAHNPGLAQDNLDKCEDELKAGYALLNMAY</sequence>
<comment type="similarity">
    <text evidence="2">Belongs to the cytochrome c-552 family.</text>
</comment>
<gene>
    <name evidence="12" type="ORF">VJ920_06545</name>
</gene>
<dbReference type="EMBL" id="JAYMFH010000007">
    <property type="protein sequence ID" value="MEC4294963.1"/>
    <property type="molecule type" value="Genomic_DNA"/>
</dbReference>
<evidence type="ECO:0000256" key="9">
    <source>
        <dbReference type="ARBA" id="ARBA00023004"/>
    </source>
</evidence>
<dbReference type="InterPro" id="IPR036280">
    <property type="entry name" value="Multihaem_cyt_sf"/>
</dbReference>
<evidence type="ECO:0000256" key="7">
    <source>
        <dbReference type="ARBA" id="ARBA00022837"/>
    </source>
</evidence>
<feature type="signal peptide" evidence="11">
    <location>
        <begin position="1"/>
        <end position="28"/>
    </location>
</feature>
<reference evidence="12 13" key="1">
    <citation type="submission" date="2024-01" db="EMBL/GenBank/DDBJ databases">
        <title>novel species in genus Adlercreutzia.</title>
        <authorList>
            <person name="Liu X."/>
        </authorList>
    </citation>
    <scope>NUCLEOTIDE SEQUENCE [LARGE SCALE GENOMIC DNA]</scope>
    <source>
        <strain evidence="12 13">R22</strain>
    </source>
</reference>
<dbReference type="PANTHER" id="PTHR30633">
    <property type="entry name" value="CYTOCHROME C-552 RESPIRATORY NITRITE REDUCTASE"/>
    <property type="match status" value="1"/>
</dbReference>
<dbReference type="RefSeq" id="WP_326454670.1">
    <property type="nucleotide sequence ID" value="NZ_JAYMFH010000007.1"/>
</dbReference>
<accession>A0ABU6IYQ3</accession>
<keyword evidence="4" id="KW-0349">Heme</keyword>
<keyword evidence="8" id="KW-0560">Oxidoreductase</keyword>
<evidence type="ECO:0000256" key="6">
    <source>
        <dbReference type="ARBA" id="ARBA00022729"/>
    </source>
</evidence>
<evidence type="ECO:0000256" key="10">
    <source>
        <dbReference type="ARBA" id="ARBA00049131"/>
    </source>
</evidence>
<evidence type="ECO:0000256" key="1">
    <source>
        <dbReference type="ARBA" id="ARBA00004196"/>
    </source>
</evidence>
<dbReference type="Proteomes" id="UP001343724">
    <property type="component" value="Unassembled WGS sequence"/>
</dbReference>
<dbReference type="EC" id="1.7.2.2" evidence="3"/>
<name>A0ABU6IYQ3_9ACTN</name>
<dbReference type="InterPro" id="IPR003321">
    <property type="entry name" value="Cyt_c552"/>
</dbReference>
<evidence type="ECO:0000256" key="5">
    <source>
        <dbReference type="ARBA" id="ARBA00022723"/>
    </source>
</evidence>
<evidence type="ECO:0000313" key="12">
    <source>
        <dbReference type="EMBL" id="MEC4294963.1"/>
    </source>
</evidence>
<evidence type="ECO:0000256" key="3">
    <source>
        <dbReference type="ARBA" id="ARBA00011887"/>
    </source>
</evidence>
<evidence type="ECO:0000256" key="4">
    <source>
        <dbReference type="ARBA" id="ARBA00022617"/>
    </source>
</evidence>
<evidence type="ECO:0000256" key="11">
    <source>
        <dbReference type="SAM" id="SignalP"/>
    </source>
</evidence>
<comment type="caution">
    <text evidence="12">The sequence shown here is derived from an EMBL/GenBank/DDBJ whole genome shotgun (WGS) entry which is preliminary data.</text>
</comment>
<keyword evidence="7" id="KW-0106">Calcium</keyword>
<dbReference type="Gene3D" id="1.10.1130.10">
    <property type="entry name" value="Flavocytochrome C3, Chain A"/>
    <property type="match status" value="1"/>
</dbReference>
<feature type="chain" id="PRO_5046866489" description="nitrite reductase (cytochrome; ammonia-forming)" evidence="11">
    <location>
        <begin position="29"/>
        <end position="424"/>
    </location>
</feature>
<dbReference type="PROSITE" id="PS51257">
    <property type="entry name" value="PROKAR_LIPOPROTEIN"/>
    <property type="match status" value="1"/>
</dbReference>
<evidence type="ECO:0000256" key="8">
    <source>
        <dbReference type="ARBA" id="ARBA00023002"/>
    </source>
</evidence>
<comment type="subcellular location">
    <subcellularLocation>
        <location evidence="1">Cell envelope</location>
    </subcellularLocation>
</comment>